<dbReference type="Proteomes" id="UP000636010">
    <property type="component" value="Unassembled WGS sequence"/>
</dbReference>
<protein>
    <recommendedName>
        <fullName evidence="1">DUF4440 domain-containing protein</fullName>
    </recommendedName>
</protein>
<dbReference type="RefSeq" id="WP_188467333.1">
    <property type="nucleotide sequence ID" value="NZ_BAABHU010000016.1"/>
</dbReference>
<dbReference type="InterPro" id="IPR011944">
    <property type="entry name" value="Steroid_delta5-4_isomerase"/>
</dbReference>
<dbReference type="NCBIfam" id="TIGR02246">
    <property type="entry name" value="SgcJ/EcaC family oxidoreductase"/>
    <property type="match status" value="1"/>
</dbReference>
<sequence>MPPFEIVKSPEDLPKQFVVAWNNRNATDLANLFDENAEFVNVVGLWWHNKADIFKAHDYGLKNLFSNSELSIRKVKTKFLSDDIAVVHARLHLEGQTEIKSQTPQARNTIFTFVVQKKKQGWICVSAHNTDIVPGKETNIVKQDNSIEAVDYRKR</sequence>
<dbReference type="EMBL" id="BMEC01000016">
    <property type="protein sequence ID" value="GGC52217.1"/>
    <property type="molecule type" value="Genomic_DNA"/>
</dbReference>
<reference evidence="3" key="1">
    <citation type="journal article" date="2019" name="Int. J. Syst. Evol. Microbiol.">
        <title>The Global Catalogue of Microorganisms (GCM) 10K type strain sequencing project: providing services to taxonomists for standard genome sequencing and annotation.</title>
        <authorList>
            <consortium name="The Broad Institute Genomics Platform"/>
            <consortium name="The Broad Institute Genome Sequencing Center for Infectious Disease"/>
            <person name="Wu L."/>
            <person name="Ma J."/>
        </authorList>
    </citation>
    <scope>NUCLEOTIDE SEQUENCE [LARGE SCALE GENOMIC DNA]</scope>
    <source>
        <strain evidence="3">CGMCC 1.10832</strain>
    </source>
</reference>
<organism evidence="2 3">
    <name type="scientific">Marivirga lumbricoides</name>
    <dbReference type="NCBI Taxonomy" id="1046115"/>
    <lineage>
        <taxon>Bacteria</taxon>
        <taxon>Pseudomonadati</taxon>
        <taxon>Bacteroidota</taxon>
        <taxon>Cytophagia</taxon>
        <taxon>Cytophagales</taxon>
        <taxon>Marivirgaceae</taxon>
        <taxon>Marivirga</taxon>
    </lineage>
</organism>
<evidence type="ECO:0000313" key="2">
    <source>
        <dbReference type="EMBL" id="GGC52217.1"/>
    </source>
</evidence>
<name>A0ABQ1N3L9_9BACT</name>
<feature type="domain" description="DUF4440" evidence="1">
    <location>
        <begin position="16"/>
        <end position="123"/>
    </location>
</feature>
<proteinExistence type="predicted"/>
<dbReference type="InterPro" id="IPR032710">
    <property type="entry name" value="NTF2-like_dom_sf"/>
</dbReference>
<dbReference type="Gene3D" id="3.10.450.50">
    <property type="match status" value="1"/>
</dbReference>
<comment type="caution">
    <text evidence="2">The sequence shown here is derived from an EMBL/GenBank/DDBJ whole genome shotgun (WGS) entry which is preliminary data.</text>
</comment>
<keyword evidence="3" id="KW-1185">Reference proteome</keyword>
<dbReference type="Pfam" id="PF14534">
    <property type="entry name" value="DUF4440"/>
    <property type="match status" value="1"/>
</dbReference>
<gene>
    <name evidence="2" type="ORF">GCM10011506_42340</name>
</gene>
<evidence type="ECO:0000259" key="1">
    <source>
        <dbReference type="Pfam" id="PF14534"/>
    </source>
</evidence>
<accession>A0ABQ1N3L9</accession>
<dbReference type="SUPFAM" id="SSF54427">
    <property type="entry name" value="NTF2-like"/>
    <property type="match status" value="1"/>
</dbReference>
<evidence type="ECO:0000313" key="3">
    <source>
        <dbReference type="Proteomes" id="UP000636010"/>
    </source>
</evidence>
<dbReference type="InterPro" id="IPR027843">
    <property type="entry name" value="DUF4440"/>
</dbReference>